<accession>A0A2T2WF08</accession>
<evidence type="ECO:0000313" key="2">
    <source>
        <dbReference type="Proteomes" id="UP000242705"/>
    </source>
</evidence>
<evidence type="ECO:0000313" key="1">
    <source>
        <dbReference type="EMBL" id="PSR20813.1"/>
    </source>
</evidence>
<reference evidence="1 2" key="1">
    <citation type="journal article" date="2014" name="BMC Genomics">
        <title>Comparison of environmental and isolate Sulfobacillus genomes reveals diverse carbon, sulfur, nitrogen, and hydrogen metabolisms.</title>
        <authorList>
            <person name="Justice N.B."/>
            <person name="Norman A."/>
            <person name="Brown C.T."/>
            <person name="Singh A."/>
            <person name="Thomas B.C."/>
            <person name="Banfield J.F."/>
        </authorList>
    </citation>
    <scope>NUCLEOTIDE SEQUENCE [LARGE SCALE GENOMIC DNA]</scope>
    <source>
        <strain evidence="1">AMDSBA5</strain>
    </source>
</reference>
<dbReference type="InterPro" id="IPR029032">
    <property type="entry name" value="AhpD-like"/>
</dbReference>
<organism evidence="1 2">
    <name type="scientific">Sulfobacillus thermosulfidooxidans</name>
    <dbReference type="NCBI Taxonomy" id="28034"/>
    <lineage>
        <taxon>Bacteria</taxon>
        <taxon>Bacillati</taxon>
        <taxon>Bacillota</taxon>
        <taxon>Clostridia</taxon>
        <taxon>Eubacteriales</taxon>
        <taxon>Clostridiales Family XVII. Incertae Sedis</taxon>
        <taxon>Sulfobacillus</taxon>
    </lineage>
</organism>
<protein>
    <submittedName>
        <fullName evidence="1">Uncharacterized protein</fullName>
    </submittedName>
</protein>
<dbReference type="AlphaFoldDB" id="A0A2T2WF08"/>
<dbReference type="EMBL" id="PXYX01000130">
    <property type="protein sequence ID" value="PSR20813.1"/>
    <property type="molecule type" value="Genomic_DNA"/>
</dbReference>
<dbReference type="SUPFAM" id="SSF69118">
    <property type="entry name" value="AhpD-like"/>
    <property type="match status" value="1"/>
</dbReference>
<dbReference type="Proteomes" id="UP000242705">
    <property type="component" value="Unassembled WGS sequence"/>
</dbReference>
<proteinExistence type="predicted"/>
<gene>
    <name evidence="1" type="ORF">C7B47_17725</name>
</gene>
<comment type="caution">
    <text evidence="1">The sequence shown here is derived from an EMBL/GenBank/DDBJ whole genome shotgun (WGS) entry which is preliminary data.</text>
</comment>
<sequence length="46" mass="4978">MGMTDEELVELVSVIDFFAGTNAMSTALKIAFEWPSLSSPSDDPAR</sequence>
<name>A0A2T2WF08_SULTH</name>